<evidence type="ECO:0000256" key="5">
    <source>
        <dbReference type="ARBA" id="ARBA00022967"/>
    </source>
</evidence>
<dbReference type="InterPro" id="IPR025723">
    <property type="entry name" value="ArsA/GET3_ATPase-like"/>
</dbReference>
<evidence type="ECO:0000313" key="12">
    <source>
        <dbReference type="Proteomes" id="UP000199659"/>
    </source>
</evidence>
<evidence type="ECO:0000256" key="4">
    <source>
        <dbReference type="ARBA" id="ARBA00022849"/>
    </source>
</evidence>
<evidence type="ECO:0000256" key="2">
    <source>
        <dbReference type="ARBA" id="ARBA00022741"/>
    </source>
</evidence>
<dbReference type="GO" id="GO:0005524">
    <property type="term" value="F:ATP binding"/>
    <property type="evidence" value="ECO:0007669"/>
    <property type="project" value="UniProtKB-KW"/>
</dbReference>
<dbReference type="Proteomes" id="UP000199659">
    <property type="component" value="Unassembled WGS sequence"/>
</dbReference>
<dbReference type="Pfam" id="PF02374">
    <property type="entry name" value="ArsA_ATPase"/>
    <property type="match status" value="1"/>
</dbReference>
<gene>
    <name evidence="11" type="ORF">SAMN05661086_00394</name>
</gene>
<proteinExistence type="inferred from homology"/>
<dbReference type="STRING" id="37658.SAMN05661086_00394"/>
<dbReference type="FunFam" id="3.40.50.300:FF:001801">
    <property type="entry name" value="Putative arsenical pump-driving ATPase"/>
    <property type="match status" value="1"/>
</dbReference>
<dbReference type="SUPFAM" id="SSF52540">
    <property type="entry name" value="P-loop containing nucleoside triphosphate hydrolases"/>
    <property type="match status" value="1"/>
</dbReference>
<dbReference type="InterPro" id="IPR008978">
    <property type="entry name" value="HSP20-like_chaperone"/>
</dbReference>
<dbReference type="RefSeq" id="WP_330393399.1">
    <property type="nucleotide sequence ID" value="NZ_FOYZ01000001.1"/>
</dbReference>
<keyword evidence="2" id="KW-0547">Nucleotide-binding</keyword>
<dbReference type="EMBL" id="FOYZ01000001">
    <property type="protein sequence ID" value="SFR59381.1"/>
    <property type="molecule type" value="Genomic_DNA"/>
</dbReference>
<dbReference type="InterPro" id="IPR040612">
    <property type="entry name" value="ArsA_HSP20-like"/>
</dbReference>
<dbReference type="PANTHER" id="PTHR10803">
    <property type="entry name" value="ARSENICAL PUMP-DRIVING ATPASE ARSENITE-TRANSLOCATING ATPASE"/>
    <property type="match status" value="1"/>
</dbReference>
<comment type="catalytic activity">
    <reaction evidence="6">
        <text>arsenite(in) + ATP + H2O = arsenite(out) + ADP + phosphate + H(+)</text>
        <dbReference type="Rhea" id="RHEA:11348"/>
        <dbReference type="ChEBI" id="CHEBI:15377"/>
        <dbReference type="ChEBI" id="CHEBI:15378"/>
        <dbReference type="ChEBI" id="CHEBI:29242"/>
        <dbReference type="ChEBI" id="CHEBI:30616"/>
        <dbReference type="ChEBI" id="CHEBI:43474"/>
        <dbReference type="ChEBI" id="CHEBI:456216"/>
        <dbReference type="EC" id="7.3.2.7"/>
    </reaction>
</comment>
<dbReference type="EC" id="7.3.2.7" evidence="8"/>
<dbReference type="Pfam" id="PF17886">
    <property type="entry name" value="ArsA_HSP20"/>
    <property type="match status" value="1"/>
</dbReference>
<name>A0A1I6HY60_9FIRM</name>
<keyword evidence="3" id="KW-0067">ATP-binding</keyword>
<dbReference type="InterPro" id="IPR016300">
    <property type="entry name" value="ATPase_ArsA/GET3"/>
</dbReference>
<dbReference type="InterPro" id="IPR027417">
    <property type="entry name" value="P-loop_NTPase"/>
</dbReference>
<dbReference type="CDD" id="cd02035">
    <property type="entry name" value="ArsA"/>
    <property type="match status" value="1"/>
</dbReference>
<dbReference type="SUPFAM" id="SSF49764">
    <property type="entry name" value="HSP20-like chaperones"/>
    <property type="match status" value="1"/>
</dbReference>
<feature type="domain" description="ArsA/GET3 Anion-transporting ATPase-like" evidence="9">
    <location>
        <begin position="9"/>
        <end position="309"/>
    </location>
</feature>
<reference evidence="11 12" key="1">
    <citation type="submission" date="2016-10" db="EMBL/GenBank/DDBJ databases">
        <authorList>
            <person name="de Groot N.N."/>
        </authorList>
    </citation>
    <scope>NUCLEOTIDE SEQUENCE [LARGE SCALE GENOMIC DNA]</scope>
    <source>
        <strain evidence="11 12">743A</strain>
    </source>
</reference>
<sequence>MGENGVEAMRIILYTGKGGVGKTSIAAASGCMIAGEGKRVLIMSTDQAHSLGDSFDVKLGKEPVEIAKNLYAMEIDTVYESEKSWGHLKDYMRKMLTLKGNGGIEVEELLVFPGMEELFSMFKILEIYEKGEYDILIVDCAPTGETLSLLKYPEMFSDLIEKVLPIKRKSLKVAGPAVEKLMKIPMPDNQVFDDVEFLMNKMQSLQKLLLNKNIVSLRIVTTPEKIVIQEAKRNFTCLHLYNYNVDAVIVNRIYPKTAMEGYFSKWISMQEEGLKEIEESFFQVPKFYLELQRSEIRTLPILNGIGKKIFGAIDITEVLFQEEIYLIEKRDGETYLKIRLPFADKGELELRQNKNELILSVKNETRRFVLPSELWEREISGAKFNDGYLQIRF</sequence>
<dbReference type="PANTHER" id="PTHR10803:SF3">
    <property type="entry name" value="ATPASE GET3"/>
    <property type="match status" value="1"/>
</dbReference>
<evidence type="ECO:0000313" key="11">
    <source>
        <dbReference type="EMBL" id="SFR59381.1"/>
    </source>
</evidence>
<keyword evidence="12" id="KW-1185">Reference proteome</keyword>
<keyword evidence="5" id="KW-1278">Translocase</keyword>
<dbReference type="Gene3D" id="3.40.50.300">
    <property type="entry name" value="P-loop containing nucleotide triphosphate hydrolases"/>
    <property type="match status" value="1"/>
</dbReference>
<comment type="function">
    <text evidence="7">Anion-transporting ATPase. Catalyzes the extrusion of arsenite.</text>
</comment>
<dbReference type="AlphaFoldDB" id="A0A1I6HY60"/>
<dbReference type="GO" id="GO:0015446">
    <property type="term" value="F:ATPase-coupled arsenite transmembrane transporter activity"/>
    <property type="evidence" value="ECO:0007669"/>
    <property type="project" value="UniProtKB-EC"/>
</dbReference>
<evidence type="ECO:0000256" key="8">
    <source>
        <dbReference type="ARBA" id="ARBA00066752"/>
    </source>
</evidence>
<evidence type="ECO:0000256" key="6">
    <source>
        <dbReference type="ARBA" id="ARBA00052296"/>
    </source>
</evidence>
<evidence type="ECO:0000256" key="7">
    <source>
        <dbReference type="ARBA" id="ARBA00059736"/>
    </source>
</evidence>
<keyword evidence="4" id="KW-0059">Arsenical resistance</keyword>
<feature type="domain" description="ArsA HSP20-like" evidence="10">
    <location>
        <begin position="331"/>
        <end position="393"/>
    </location>
</feature>
<protein>
    <recommendedName>
        <fullName evidence="8">arsenite-transporting ATPase</fullName>
        <ecNumber evidence="8">7.3.2.7</ecNumber>
    </recommendedName>
</protein>
<evidence type="ECO:0000256" key="3">
    <source>
        <dbReference type="ARBA" id="ARBA00022840"/>
    </source>
</evidence>
<organism evidence="11 12">
    <name type="scientific">Anaeromicropila populeti</name>
    <dbReference type="NCBI Taxonomy" id="37658"/>
    <lineage>
        <taxon>Bacteria</taxon>
        <taxon>Bacillati</taxon>
        <taxon>Bacillota</taxon>
        <taxon>Clostridia</taxon>
        <taxon>Lachnospirales</taxon>
        <taxon>Lachnospiraceae</taxon>
        <taxon>Anaeromicropila</taxon>
    </lineage>
</organism>
<dbReference type="GO" id="GO:0016887">
    <property type="term" value="F:ATP hydrolysis activity"/>
    <property type="evidence" value="ECO:0007669"/>
    <property type="project" value="InterPro"/>
</dbReference>
<dbReference type="Gene3D" id="2.60.40.790">
    <property type="match status" value="1"/>
</dbReference>
<evidence type="ECO:0000259" key="9">
    <source>
        <dbReference type="Pfam" id="PF02374"/>
    </source>
</evidence>
<comment type="similarity">
    <text evidence="1">Belongs to the arsA ATPase family.</text>
</comment>
<accession>A0A1I6HY60</accession>
<dbReference type="NCBIfam" id="TIGR00345">
    <property type="entry name" value="GET3_arsA_TRC40"/>
    <property type="match status" value="1"/>
</dbReference>
<evidence type="ECO:0000256" key="1">
    <source>
        <dbReference type="ARBA" id="ARBA00011040"/>
    </source>
</evidence>
<evidence type="ECO:0000259" key="10">
    <source>
        <dbReference type="Pfam" id="PF17886"/>
    </source>
</evidence>